<evidence type="ECO:0000259" key="1">
    <source>
        <dbReference type="Pfam" id="PF02625"/>
    </source>
</evidence>
<feature type="domain" description="XdhC Rossmann" evidence="2">
    <location>
        <begin position="191"/>
        <end position="333"/>
    </location>
</feature>
<dbReference type="AlphaFoldDB" id="A0A177Y864"/>
<dbReference type="InterPro" id="IPR052698">
    <property type="entry name" value="MoCofactor_Util/Proc"/>
</dbReference>
<dbReference type="EMBL" id="LVHI01000037">
    <property type="protein sequence ID" value="OAK51694.1"/>
    <property type="molecule type" value="Genomic_DNA"/>
</dbReference>
<dbReference type="Pfam" id="PF13478">
    <property type="entry name" value="XdhC_C"/>
    <property type="match status" value="1"/>
</dbReference>
<dbReference type="Gene3D" id="3.40.50.720">
    <property type="entry name" value="NAD(P)-binding Rossmann-like Domain"/>
    <property type="match status" value="1"/>
</dbReference>
<feature type="domain" description="XdhC- CoxI" evidence="1">
    <location>
        <begin position="11"/>
        <end position="78"/>
    </location>
</feature>
<comment type="caution">
    <text evidence="3">The sequence shown here is derived from an EMBL/GenBank/DDBJ whole genome shotgun (WGS) entry which is preliminary data.</text>
</comment>
<organism evidence="3 4">
    <name type="scientific">Rhodococcoides kyotonense</name>
    <dbReference type="NCBI Taxonomy" id="398843"/>
    <lineage>
        <taxon>Bacteria</taxon>
        <taxon>Bacillati</taxon>
        <taxon>Actinomycetota</taxon>
        <taxon>Actinomycetes</taxon>
        <taxon>Mycobacteriales</taxon>
        <taxon>Nocardiaceae</taxon>
        <taxon>Rhodococcoides</taxon>
    </lineage>
</organism>
<dbReference type="Pfam" id="PF02625">
    <property type="entry name" value="XdhC_CoxI"/>
    <property type="match status" value="1"/>
</dbReference>
<dbReference type="PANTHER" id="PTHR30388">
    <property type="entry name" value="ALDEHYDE OXIDOREDUCTASE MOLYBDENUM COFACTOR ASSEMBLY PROTEIN"/>
    <property type="match status" value="1"/>
</dbReference>
<dbReference type="PANTHER" id="PTHR30388:SF4">
    <property type="entry name" value="MOLYBDENUM COFACTOR INSERTION CHAPERONE PAOD"/>
    <property type="match status" value="1"/>
</dbReference>
<dbReference type="RefSeq" id="WP_068430269.1">
    <property type="nucleotide sequence ID" value="NZ_LVHI01000037.1"/>
</dbReference>
<dbReference type="InterPro" id="IPR003777">
    <property type="entry name" value="XdhC_CoxI"/>
</dbReference>
<sequence length="359" mass="38445">MRDISAAVHSWFDSGESFALATVTRTWRSSPRRPGAAMAVNRNGEVVGSVSGGCIESSLYETARDVLADGNSRIETFDVSDDDAFGVGLTCGGRIEVLVELVGSQWPSFGGVCERLASDRPVAVLTTLVDGGPSRHLVVDTENHQGDLPLPSRNIEDIKARLRGGESDVVVARLGTDQDILVEIHAPLPRMYVFGAIDFASAVSTLAVFAGYHVTVVDARPVFATPARFPAAHEVVVMWPDRFLATAPVDSRTAIVVLTHDEKFDIPLLNLALRSDAGYVGAMGSRSTHERRVGLLKDHGITPQQCARLHSPIGLDLGSRTPAETALAVLAEVTKTMNRATGEELRHRRGPIHGLSSSA</sequence>
<dbReference type="Proteomes" id="UP000077519">
    <property type="component" value="Unassembled WGS sequence"/>
</dbReference>
<protein>
    <submittedName>
        <fullName evidence="3">XshC-Cox1 family protein</fullName>
    </submittedName>
</protein>
<proteinExistence type="predicted"/>
<accession>A0A177Y864</accession>
<evidence type="ECO:0000313" key="3">
    <source>
        <dbReference type="EMBL" id="OAK51694.1"/>
    </source>
</evidence>
<evidence type="ECO:0000313" key="4">
    <source>
        <dbReference type="Proteomes" id="UP000077519"/>
    </source>
</evidence>
<name>A0A177Y864_9NOCA</name>
<keyword evidence="4" id="KW-1185">Reference proteome</keyword>
<evidence type="ECO:0000259" key="2">
    <source>
        <dbReference type="Pfam" id="PF13478"/>
    </source>
</evidence>
<dbReference type="InterPro" id="IPR027051">
    <property type="entry name" value="XdhC_Rossmann_dom"/>
</dbReference>
<gene>
    <name evidence="3" type="ORF">A3K89_10445</name>
</gene>
<reference evidence="3 4" key="1">
    <citation type="submission" date="2016-03" db="EMBL/GenBank/DDBJ databases">
        <title>Genome sequence of Rhodococcus kyotonensis KB10.</title>
        <authorList>
            <person name="Jeong H."/>
            <person name="Hong C.E."/>
            <person name="Jo S.H."/>
            <person name="Park J.M."/>
        </authorList>
    </citation>
    <scope>NUCLEOTIDE SEQUENCE [LARGE SCALE GENOMIC DNA]</scope>
    <source>
        <strain evidence="3 4">KB10</strain>
    </source>
</reference>